<organism evidence="1 2">
    <name type="scientific">Candidatus Jeotgalibaca merdavium</name>
    <dbReference type="NCBI Taxonomy" id="2838627"/>
    <lineage>
        <taxon>Bacteria</taxon>
        <taxon>Bacillati</taxon>
        <taxon>Bacillota</taxon>
        <taxon>Bacilli</taxon>
        <taxon>Lactobacillales</taxon>
        <taxon>Carnobacteriaceae</taxon>
        <taxon>Jeotgalibaca</taxon>
    </lineage>
</organism>
<proteinExistence type="predicted"/>
<dbReference type="EMBL" id="DWYW01000056">
    <property type="protein sequence ID" value="HJA89719.1"/>
    <property type="molecule type" value="Genomic_DNA"/>
</dbReference>
<evidence type="ECO:0000313" key="2">
    <source>
        <dbReference type="Proteomes" id="UP000886856"/>
    </source>
</evidence>
<accession>A0A9D2I0X6</accession>
<name>A0A9D2I0X6_9LACT</name>
<dbReference type="AlphaFoldDB" id="A0A9D2I0X6"/>
<sequence>MLTVDISKGSPQNPLSLQDLIGKINNAHLEDWLTNLYSQLLSTNGLVESGIMR</sequence>
<comment type="caution">
    <text evidence="1">The sequence shown here is derived from an EMBL/GenBank/DDBJ whole genome shotgun (WGS) entry which is preliminary data.</text>
</comment>
<gene>
    <name evidence="1" type="ORF">H9948_02905</name>
</gene>
<evidence type="ECO:0000313" key="1">
    <source>
        <dbReference type="EMBL" id="HJA89719.1"/>
    </source>
</evidence>
<protein>
    <submittedName>
        <fullName evidence="1">Uncharacterized protein</fullName>
    </submittedName>
</protein>
<reference evidence="1" key="2">
    <citation type="submission" date="2021-04" db="EMBL/GenBank/DDBJ databases">
        <authorList>
            <person name="Gilroy R."/>
        </authorList>
    </citation>
    <scope>NUCLEOTIDE SEQUENCE</scope>
    <source>
        <strain evidence="1">CHK171-505</strain>
    </source>
</reference>
<dbReference type="Proteomes" id="UP000886856">
    <property type="component" value="Unassembled WGS sequence"/>
</dbReference>
<reference evidence="1" key="1">
    <citation type="journal article" date="2021" name="PeerJ">
        <title>Extensive microbial diversity within the chicken gut microbiome revealed by metagenomics and culture.</title>
        <authorList>
            <person name="Gilroy R."/>
            <person name="Ravi A."/>
            <person name="Getino M."/>
            <person name="Pursley I."/>
            <person name="Horton D.L."/>
            <person name="Alikhan N.F."/>
            <person name="Baker D."/>
            <person name="Gharbi K."/>
            <person name="Hall N."/>
            <person name="Watson M."/>
            <person name="Adriaenssens E.M."/>
            <person name="Foster-Nyarko E."/>
            <person name="Jarju S."/>
            <person name="Secka A."/>
            <person name="Antonio M."/>
            <person name="Oren A."/>
            <person name="Chaudhuri R.R."/>
            <person name="La Ragione R."/>
            <person name="Hildebrand F."/>
            <person name="Pallen M.J."/>
        </authorList>
    </citation>
    <scope>NUCLEOTIDE SEQUENCE</scope>
    <source>
        <strain evidence="1">CHK171-505</strain>
    </source>
</reference>